<evidence type="ECO:0000313" key="2">
    <source>
        <dbReference type="Proteomes" id="UP000830326"/>
    </source>
</evidence>
<evidence type="ECO:0008006" key="3">
    <source>
        <dbReference type="Google" id="ProtNLM"/>
    </source>
</evidence>
<protein>
    <recommendedName>
        <fullName evidence="3">S1 motif domain-containing protein</fullName>
    </recommendedName>
</protein>
<dbReference type="RefSeq" id="WP_245033744.1">
    <property type="nucleotide sequence ID" value="NZ_CP095075.1"/>
</dbReference>
<name>A0ABY4HD59_9BACI</name>
<organism evidence="1 2">
    <name type="scientific">Halobacillus amylolyticus</name>
    <dbReference type="NCBI Taxonomy" id="2932259"/>
    <lineage>
        <taxon>Bacteria</taxon>
        <taxon>Bacillati</taxon>
        <taxon>Bacillota</taxon>
        <taxon>Bacilli</taxon>
        <taxon>Bacillales</taxon>
        <taxon>Bacillaceae</taxon>
        <taxon>Halobacillus</taxon>
    </lineage>
</organism>
<gene>
    <name evidence="1" type="ORF">MUO15_04280</name>
</gene>
<evidence type="ECO:0000313" key="1">
    <source>
        <dbReference type="EMBL" id="UOR12741.1"/>
    </source>
</evidence>
<proteinExistence type="predicted"/>
<sequence>MSLGSHPLFKALYQTAVRKREQPLQVGQMIPGKIVELLPGQRAMIQMGNRQLQAQLEVPLKDGERYMFQVTSTGGSALKLKMISSQAPPQAQAMVCVC</sequence>
<accession>A0ABY4HD59</accession>
<keyword evidence="2" id="KW-1185">Reference proteome</keyword>
<dbReference type="Proteomes" id="UP000830326">
    <property type="component" value="Chromosome"/>
</dbReference>
<reference evidence="1" key="1">
    <citation type="submission" date="2022-04" db="EMBL/GenBank/DDBJ databases">
        <title>Halobacillus sp. isolated from saltern.</title>
        <authorList>
            <person name="Won M."/>
            <person name="Lee C.-M."/>
            <person name="Woen H.-Y."/>
            <person name="Kwon S.-W."/>
        </authorList>
    </citation>
    <scope>NUCLEOTIDE SEQUENCE</scope>
    <source>
        <strain evidence="1">SSHM10-5</strain>
    </source>
</reference>
<dbReference type="EMBL" id="CP095075">
    <property type="protein sequence ID" value="UOR12741.1"/>
    <property type="molecule type" value="Genomic_DNA"/>
</dbReference>